<evidence type="ECO:0000256" key="1">
    <source>
        <dbReference type="ARBA" id="ARBA00004127"/>
    </source>
</evidence>
<accession>A0A7L5JRZ4</accession>
<keyword evidence="5" id="KW-1003">Cell membrane</keyword>
<keyword evidence="3 5" id="KW-1133">Transmembrane helix</keyword>
<feature type="transmembrane region" description="Helical" evidence="5">
    <location>
        <begin position="413"/>
        <end position="434"/>
    </location>
</feature>
<dbReference type="NCBIfam" id="TIGR01770">
    <property type="entry name" value="NDH_I_N"/>
    <property type="match status" value="1"/>
</dbReference>
<keyword evidence="5" id="KW-0830">Ubiquinone</keyword>
<sequence>MNEFILILPTLIVLVGALVLMLLSMYEKISTKTNIVATSLFLVLALVFSLINISSSYSVQAYEGFLHNVLTFDSFSNFFNTILILGTLLTVLIGESYFRNRDYFKGEFFSLILFALFGMMILTQSNELITAFIALEIASFAVYIMVGFNQDNSKRIEALFKYLVLGAFVGAFFLLGLVLVYGAVVSTSFTDIKVYIDNASVNDLVLVYIGLTLILFTFLFKIAAFPFQSWLLDVYQGAPMIVTAFMASTFKISIFAFFLRLIIDTISPIFDFWDGLLTIVVLVTLVIGTWLAITQEKVKRMLAASSIVHTGYILMAFVALTYENTQIANIDVSHSIMFYLLAYMLAALGSFGLISQINSKSVIRVTFSDFNGLAKQRPFYALMLTIFLLSLAGIPGTIGFIGKLYVFTETIKAGYILIAILAIIATIISIYYYFRLIAAMYFYDAKDECEIQNFNEKNISNYAVAFIAIATVIGGIGSAIIFFIPTLSIDTITNLTNIAIQSLFIK</sequence>
<comment type="subunit">
    <text evidence="5">NDH-1 is composed of 14 different subunits. Subunits NuoA, H, J, K, L, M, N constitute the membrane sector of the complex.</text>
</comment>
<dbReference type="OrthoDB" id="9805769at2"/>
<evidence type="ECO:0000256" key="2">
    <source>
        <dbReference type="ARBA" id="ARBA00022692"/>
    </source>
</evidence>
<gene>
    <name evidence="5 8" type="primary">nuoN</name>
    <name evidence="8" type="ORF">ACBT_1903</name>
</gene>
<feature type="domain" description="NADH:quinone oxidoreductase/Mrp antiporter transmembrane" evidence="7">
    <location>
        <begin position="125"/>
        <end position="429"/>
    </location>
</feature>
<protein>
    <recommendedName>
        <fullName evidence="5">NADH-quinone oxidoreductase subunit N</fullName>
        <ecNumber evidence="5">7.1.1.-</ecNumber>
    </recommendedName>
    <alternativeName>
        <fullName evidence="5">NADH dehydrogenase I subunit N</fullName>
    </alternativeName>
    <alternativeName>
        <fullName evidence="5">NDH-1 subunit N</fullName>
    </alternativeName>
</protein>
<organism evidence="8 9">
    <name type="scientific">Aliarcobacter cibarius</name>
    <dbReference type="NCBI Taxonomy" id="255507"/>
    <lineage>
        <taxon>Bacteria</taxon>
        <taxon>Pseudomonadati</taxon>
        <taxon>Campylobacterota</taxon>
        <taxon>Epsilonproteobacteria</taxon>
        <taxon>Campylobacterales</taxon>
        <taxon>Arcobacteraceae</taxon>
        <taxon>Aliarcobacter</taxon>
    </lineage>
</organism>
<dbReference type="GO" id="GO:0050136">
    <property type="term" value="F:NADH dehydrogenase (quinone) (non-electrogenic) activity"/>
    <property type="evidence" value="ECO:0007669"/>
    <property type="project" value="UniProtKB-UniRule"/>
</dbReference>
<feature type="transmembrane region" description="Helical" evidence="5">
    <location>
        <begin position="6"/>
        <end position="23"/>
    </location>
</feature>
<feature type="transmembrane region" description="Helical" evidence="5">
    <location>
        <begin position="204"/>
        <end position="227"/>
    </location>
</feature>
<feature type="transmembrane region" description="Helical" evidence="5">
    <location>
        <begin position="379"/>
        <end position="401"/>
    </location>
</feature>
<dbReference type="EC" id="7.1.1.-" evidence="5"/>
<feature type="transmembrane region" description="Helical" evidence="5">
    <location>
        <begin position="301"/>
        <end position="322"/>
    </location>
</feature>
<feature type="transmembrane region" description="Helical" evidence="5">
    <location>
        <begin position="337"/>
        <end position="358"/>
    </location>
</feature>
<dbReference type="EMBL" id="CP054051">
    <property type="protein sequence ID" value="QKJ27798.1"/>
    <property type="molecule type" value="Genomic_DNA"/>
</dbReference>
<keyword evidence="5" id="KW-0874">Quinone</keyword>
<dbReference type="GO" id="GO:0012505">
    <property type="term" value="C:endomembrane system"/>
    <property type="evidence" value="ECO:0007669"/>
    <property type="project" value="UniProtKB-SubCell"/>
</dbReference>
<keyword evidence="2 5" id="KW-0812">Transmembrane</keyword>
<comment type="subcellular location">
    <subcellularLocation>
        <location evidence="5">Cell membrane</location>
        <topology evidence="5">Multi-pass membrane protein</topology>
    </subcellularLocation>
    <subcellularLocation>
        <location evidence="1">Endomembrane system</location>
        <topology evidence="1">Multi-pass membrane protein</topology>
    </subcellularLocation>
    <subcellularLocation>
        <location evidence="6">Membrane</location>
        <topology evidence="6">Multi-pass membrane protein</topology>
    </subcellularLocation>
</comment>
<comment type="function">
    <text evidence="5">NDH-1 shuttles electrons from NADH, via FMN and iron-sulfur (Fe-S) centers, to quinones in the respiratory chain. The immediate electron acceptor for the enzyme in this species is believed to be ubiquinone. Couples the redox reaction to proton translocation (for every two electrons transferred, four hydrogen ions are translocated across the cytoplasmic membrane), and thus conserves the redox energy in a proton gradient.</text>
</comment>
<dbReference type="GO" id="GO:0042773">
    <property type="term" value="P:ATP synthesis coupled electron transport"/>
    <property type="evidence" value="ECO:0007669"/>
    <property type="project" value="InterPro"/>
</dbReference>
<dbReference type="PANTHER" id="PTHR22773">
    <property type="entry name" value="NADH DEHYDROGENASE"/>
    <property type="match status" value="1"/>
</dbReference>
<proteinExistence type="inferred from homology"/>
<evidence type="ECO:0000313" key="8">
    <source>
        <dbReference type="EMBL" id="QKJ27798.1"/>
    </source>
</evidence>
<evidence type="ECO:0000256" key="6">
    <source>
        <dbReference type="RuleBase" id="RU000320"/>
    </source>
</evidence>
<evidence type="ECO:0000256" key="5">
    <source>
        <dbReference type="HAMAP-Rule" id="MF_00445"/>
    </source>
</evidence>
<feature type="transmembrane region" description="Helical" evidence="5">
    <location>
        <begin position="462"/>
        <end position="484"/>
    </location>
</feature>
<feature type="transmembrane region" description="Helical" evidence="5">
    <location>
        <begin position="75"/>
        <end position="94"/>
    </location>
</feature>
<feature type="transmembrane region" description="Helical" evidence="5">
    <location>
        <begin position="239"/>
        <end position="263"/>
    </location>
</feature>
<dbReference type="InterPro" id="IPR010096">
    <property type="entry name" value="NADH-Q_OxRdtase_suN/2"/>
</dbReference>
<dbReference type="RefSeq" id="WP_024774647.1">
    <property type="nucleotide sequence ID" value="NZ_CP054051.1"/>
</dbReference>
<dbReference type="GO" id="GO:0005886">
    <property type="term" value="C:plasma membrane"/>
    <property type="evidence" value="ECO:0007669"/>
    <property type="project" value="UniProtKB-SubCell"/>
</dbReference>
<keyword evidence="5" id="KW-0813">Transport</keyword>
<feature type="transmembrane region" description="Helical" evidence="5">
    <location>
        <begin position="128"/>
        <end position="148"/>
    </location>
</feature>
<feature type="transmembrane region" description="Helical" evidence="5">
    <location>
        <begin position="275"/>
        <end position="294"/>
    </location>
</feature>
<evidence type="ECO:0000256" key="4">
    <source>
        <dbReference type="ARBA" id="ARBA00023136"/>
    </source>
</evidence>
<dbReference type="HAMAP" id="MF_00445">
    <property type="entry name" value="NDH1_NuoN_1"/>
    <property type="match status" value="1"/>
</dbReference>
<dbReference type="Proteomes" id="UP000509513">
    <property type="component" value="Chromosome"/>
</dbReference>
<dbReference type="AlphaFoldDB" id="A0A7L5JRZ4"/>
<evidence type="ECO:0000256" key="3">
    <source>
        <dbReference type="ARBA" id="ARBA00022989"/>
    </source>
</evidence>
<feature type="transmembrane region" description="Helical" evidence="5">
    <location>
        <begin position="35"/>
        <end position="55"/>
    </location>
</feature>
<evidence type="ECO:0000313" key="9">
    <source>
        <dbReference type="Proteomes" id="UP000509513"/>
    </source>
</evidence>
<dbReference type="Pfam" id="PF00361">
    <property type="entry name" value="Proton_antipo_M"/>
    <property type="match status" value="1"/>
</dbReference>
<dbReference type="InterPro" id="IPR001750">
    <property type="entry name" value="ND/Mrp_TM"/>
</dbReference>
<dbReference type="GO" id="GO:0008137">
    <property type="term" value="F:NADH dehydrogenase (ubiquinone) activity"/>
    <property type="evidence" value="ECO:0007669"/>
    <property type="project" value="InterPro"/>
</dbReference>
<dbReference type="GO" id="GO:0048038">
    <property type="term" value="F:quinone binding"/>
    <property type="evidence" value="ECO:0007669"/>
    <property type="project" value="UniProtKB-KW"/>
</dbReference>
<keyword evidence="5" id="KW-1278">Translocase</keyword>
<feature type="transmembrane region" description="Helical" evidence="5">
    <location>
        <begin position="106"/>
        <end position="122"/>
    </location>
</feature>
<reference evidence="8 9" key="1">
    <citation type="submission" date="2020-05" db="EMBL/GenBank/DDBJ databases">
        <title>Complete genome sequencing of Campylobacter and Arcobacter type strains.</title>
        <authorList>
            <person name="Miller W.G."/>
            <person name="Yee E."/>
        </authorList>
    </citation>
    <scope>NUCLEOTIDE SEQUENCE [LARGE SCALE GENOMIC DNA]</scope>
    <source>
        <strain evidence="8 9">LMG 21996</strain>
    </source>
</reference>
<keyword evidence="4 5" id="KW-0472">Membrane</keyword>
<dbReference type="PRINTS" id="PR01434">
    <property type="entry name" value="NADHDHGNASE5"/>
</dbReference>
<comment type="catalytic activity">
    <reaction evidence="5">
        <text>a quinone + NADH + 5 H(+)(in) = a quinol + NAD(+) + 4 H(+)(out)</text>
        <dbReference type="Rhea" id="RHEA:57888"/>
        <dbReference type="ChEBI" id="CHEBI:15378"/>
        <dbReference type="ChEBI" id="CHEBI:24646"/>
        <dbReference type="ChEBI" id="CHEBI:57540"/>
        <dbReference type="ChEBI" id="CHEBI:57945"/>
        <dbReference type="ChEBI" id="CHEBI:132124"/>
    </reaction>
</comment>
<dbReference type="KEGG" id="acib:ACBT_1903"/>
<evidence type="ECO:0000259" key="7">
    <source>
        <dbReference type="Pfam" id="PF00361"/>
    </source>
</evidence>
<name>A0A7L5JRZ4_9BACT</name>
<feature type="transmembrane region" description="Helical" evidence="5">
    <location>
        <begin position="160"/>
        <end position="184"/>
    </location>
</feature>
<keyword evidence="5" id="KW-0520">NAD</keyword>
<comment type="similarity">
    <text evidence="5">Belongs to the complex I subunit 2 family.</text>
</comment>